<dbReference type="PANTHER" id="PTHR22789:SF0">
    <property type="entry name" value="3-OXO-TETRONATE 4-PHOSPHATE DECARBOXYLASE-RELATED"/>
    <property type="match status" value="1"/>
</dbReference>
<dbReference type="Proteomes" id="UP000430670">
    <property type="component" value="Unassembled WGS sequence"/>
</dbReference>
<dbReference type="EMBL" id="WNKU01000007">
    <property type="protein sequence ID" value="MTV48950.1"/>
    <property type="molecule type" value="Genomic_DNA"/>
</dbReference>
<keyword evidence="2" id="KW-0456">Lyase</keyword>
<evidence type="ECO:0000313" key="4">
    <source>
        <dbReference type="EMBL" id="MTV48950.1"/>
    </source>
</evidence>
<dbReference type="PANTHER" id="PTHR22789">
    <property type="entry name" value="FUCULOSE PHOSPHATE ALDOLASE"/>
    <property type="match status" value="1"/>
</dbReference>
<dbReference type="InterPro" id="IPR036409">
    <property type="entry name" value="Aldolase_II/adducin_N_sf"/>
</dbReference>
<protein>
    <submittedName>
        <fullName evidence="4">Class II aldolase/adducin family protein</fullName>
    </submittedName>
</protein>
<dbReference type="GO" id="GO:0005829">
    <property type="term" value="C:cytosol"/>
    <property type="evidence" value="ECO:0007669"/>
    <property type="project" value="TreeGrafter"/>
</dbReference>
<evidence type="ECO:0000256" key="2">
    <source>
        <dbReference type="ARBA" id="ARBA00023239"/>
    </source>
</evidence>
<dbReference type="GO" id="GO:0019323">
    <property type="term" value="P:pentose catabolic process"/>
    <property type="evidence" value="ECO:0007669"/>
    <property type="project" value="TreeGrafter"/>
</dbReference>
<feature type="domain" description="Class II aldolase/adducin N-terminal" evidence="3">
    <location>
        <begin position="21"/>
        <end position="199"/>
    </location>
</feature>
<gene>
    <name evidence="4" type="ORF">GJ688_08130</name>
</gene>
<proteinExistence type="predicted"/>
<dbReference type="GO" id="GO:0046872">
    <property type="term" value="F:metal ion binding"/>
    <property type="evidence" value="ECO:0007669"/>
    <property type="project" value="UniProtKB-KW"/>
</dbReference>
<organism evidence="4 5">
    <name type="scientific">Heliobacterium mobile</name>
    <name type="common">Heliobacillus mobilis</name>
    <dbReference type="NCBI Taxonomy" id="28064"/>
    <lineage>
        <taxon>Bacteria</taxon>
        <taxon>Bacillati</taxon>
        <taxon>Bacillota</taxon>
        <taxon>Clostridia</taxon>
        <taxon>Eubacteriales</taxon>
        <taxon>Heliobacteriaceae</taxon>
        <taxon>Heliobacterium</taxon>
    </lineage>
</organism>
<sequence length="229" mass="24953">MLWPIGLWGPERRRNMHDIAEEILHYGRLLITKGLVTGSGGNISHRLPEGNKILITPSGMSYDKLVLDDLVVLDIASGEVVSGHRKPSIEQGMHRAIYLHRPDVNAVIHCHSKYATAVATTRKDFPPALDNMVTFFGGGVKTARHAAIGTPELAKHVIEALGDAPVALLANHGSVAVAKRLDQAFTLAELLEECAMVYLLSFLAGGPVVLTDEEVEHERNWLSGKYGLK</sequence>
<evidence type="ECO:0000313" key="5">
    <source>
        <dbReference type="Proteomes" id="UP000430670"/>
    </source>
</evidence>
<keyword evidence="5" id="KW-1185">Reference proteome</keyword>
<reference evidence="4 5" key="1">
    <citation type="submission" date="2019-11" db="EMBL/GenBank/DDBJ databases">
        <title>Whole-genome sequence of a the green, strictly anaerobic photosynthetic bacterium Heliobacillus mobilis DSM 6151.</title>
        <authorList>
            <person name="Kyndt J.A."/>
            <person name="Meyer T.E."/>
        </authorList>
    </citation>
    <scope>NUCLEOTIDE SEQUENCE [LARGE SCALE GENOMIC DNA]</scope>
    <source>
        <strain evidence="4 5">DSM 6151</strain>
    </source>
</reference>
<dbReference type="GO" id="GO:0016832">
    <property type="term" value="F:aldehyde-lyase activity"/>
    <property type="evidence" value="ECO:0007669"/>
    <property type="project" value="TreeGrafter"/>
</dbReference>
<evidence type="ECO:0000259" key="3">
    <source>
        <dbReference type="SMART" id="SM01007"/>
    </source>
</evidence>
<dbReference type="Pfam" id="PF00596">
    <property type="entry name" value="Aldolase_II"/>
    <property type="match status" value="1"/>
</dbReference>
<keyword evidence="1" id="KW-0479">Metal-binding</keyword>
<name>A0A6I3SJA8_HELMO</name>
<dbReference type="InterPro" id="IPR001303">
    <property type="entry name" value="Aldolase_II/adducin_N"/>
</dbReference>
<dbReference type="SMART" id="SM01007">
    <property type="entry name" value="Aldolase_II"/>
    <property type="match status" value="1"/>
</dbReference>
<dbReference type="OrthoDB" id="9794581at2"/>
<dbReference type="SUPFAM" id="SSF53639">
    <property type="entry name" value="AraD/HMP-PK domain-like"/>
    <property type="match status" value="1"/>
</dbReference>
<dbReference type="AlphaFoldDB" id="A0A6I3SJA8"/>
<dbReference type="Gene3D" id="3.40.225.10">
    <property type="entry name" value="Class II aldolase/adducin N-terminal domain"/>
    <property type="match status" value="1"/>
</dbReference>
<evidence type="ECO:0000256" key="1">
    <source>
        <dbReference type="ARBA" id="ARBA00022723"/>
    </source>
</evidence>
<dbReference type="InterPro" id="IPR050197">
    <property type="entry name" value="Aldolase_class_II_sugar_metab"/>
</dbReference>
<accession>A0A6I3SJA8</accession>
<comment type="caution">
    <text evidence="4">The sequence shown here is derived from an EMBL/GenBank/DDBJ whole genome shotgun (WGS) entry which is preliminary data.</text>
</comment>